<accession>A0A9P9HZ88</accession>
<evidence type="ECO:0000313" key="1">
    <source>
        <dbReference type="EMBL" id="KAH7265913.1"/>
    </source>
</evidence>
<protein>
    <submittedName>
        <fullName evidence="1">Uncharacterized protein</fullName>
    </submittedName>
</protein>
<dbReference type="EMBL" id="JAGTJS010000006">
    <property type="protein sequence ID" value="KAH7265913.1"/>
    <property type="molecule type" value="Genomic_DNA"/>
</dbReference>
<reference evidence="1" key="1">
    <citation type="journal article" date="2021" name="Nat. Commun.">
        <title>Genetic determinants of endophytism in the Arabidopsis root mycobiome.</title>
        <authorList>
            <person name="Mesny F."/>
            <person name="Miyauchi S."/>
            <person name="Thiergart T."/>
            <person name="Pickel B."/>
            <person name="Atanasova L."/>
            <person name="Karlsson M."/>
            <person name="Huettel B."/>
            <person name="Barry K.W."/>
            <person name="Haridas S."/>
            <person name="Chen C."/>
            <person name="Bauer D."/>
            <person name="Andreopoulos W."/>
            <person name="Pangilinan J."/>
            <person name="LaButti K."/>
            <person name="Riley R."/>
            <person name="Lipzen A."/>
            <person name="Clum A."/>
            <person name="Drula E."/>
            <person name="Henrissat B."/>
            <person name="Kohler A."/>
            <person name="Grigoriev I.V."/>
            <person name="Martin F.M."/>
            <person name="Hacquard S."/>
        </authorList>
    </citation>
    <scope>NUCLEOTIDE SEQUENCE</scope>
    <source>
        <strain evidence="1">FSSC 5 MPI-SDFR-AT-0091</strain>
    </source>
</reference>
<dbReference type="Proteomes" id="UP000736672">
    <property type="component" value="Unassembled WGS sequence"/>
</dbReference>
<dbReference type="OrthoDB" id="5091298at2759"/>
<dbReference type="AlphaFoldDB" id="A0A9P9HZ88"/>
<gene>
    <name evidence="1" type="ORF">B0J15DRAFT_579893</name>
</gene>
<sequence>MACMDVANMPPRPTIRCQIWHDNSLEDAPANEDLANILRRNFRIGPWDIQSPQVLTKSRWGDRFVPVEVDFKYQSTSRCNLAQAAAQLGRFFIFVVETHVDTIFNSTAFVANMYPVDESVSEEIKSTFPLAKPLRPLAMQSHGYVKGYPSVNHTLAVETLSIAVEIPSGVVELNKMLATADFTALKDSIPDKPSSFYEGTASKEAVEAWNRSLLELEHVHQFSKSLKSCIDGLSSEEGVSAGILYENLVQIQETIFQFSGYQKHSEAFIRDLMSRHEAHAEKYRPMKATLGAAASLILGTAISNLYGSADPTTTFATSGVIFSGVVYLAEFFFGKRKNAENFSDAISNFNIALRKAQFALAIIFSHQAFKMSFPLLAQRKGTELLKDLGVDFAHLKGEEYSYKFALKCLKELLRSYQDLDKMRDSIRKDAGLKEFLEAKMTSASPDGGEPMDCR</sequence>
<organism evidence="1 2">
    <name type="scientific">Fusarium solani</name>
    <name type="common">Filamentous fungus</name>
    <dbReference type="NCBI Taxonomy" id="169388"/>
    <lineage>
        <taxon>Eukaryota</taxon>
        <taxon>Fungi</taxon>
        <taxon>Dikarya</taxon>
        <taxon>Ascomycota</taxon>
        <taxon>Pezizomycotina</taxon>
        <taxon>Sordariomycetes</taxon>
        <taxon>Hypocreomycetidae</taxon>
        <taxon>Hypocreales</taxon>
        <taxon>Nectriaceae</taxon>
        <taxon>Fusarium</taxon>
        <taxon>Fusarium solani species complex</taxon>
    </lineage>
</organism>
<keyword evidence="2" id="KW-1185">Reference proteome</keyword>
<proteinExistence type="predicted"/>
<evidence type="ECO:0000313" key="2">
    <source>
        <dbReference type="Proteomes" id="UP000736672"/>
    </source>
</evidence>
<comment type="caution">
    <text evidence="1">The sequence shown here is derived from an EMBL/GenBank/DDBJ whole genome shotgun (WGS) entry which is preliminary data.</text>
</comment>
<name>A0A9P9HZ88_FUSSL</name>